<dbReference type="Pfam" id="PF02837">
    <property type="entry name" value="Glyco_hydro_2_N"/>
    <property type="match status" value="1"/>
</dbReference>
<evidence type="ECO:0000256" key="2">
    <source>
        <dbReference type="ARBA" id="ARBA00007401"/>
    </source>
</evidence>
<evidence type="ECO:0000313" key="13">
    <source>
        <dbReference type="EMBL" id="APD88552.1"/>
    </source>
</evidence>
<evidence type="ECO:0000256" key="11">
    <source>
        <dbReference type="HAMAP-Rule" id="MF_01687"/>
    </source>
</evidence>
<dbReference type="Gene3D" id="3.20.20.80">
    <property type="entry name" value="Glycosidases"/>
    <property type="match status" value="1"/>
</dbReference>
<dbReference type="GO" id="GO:0000287">
    <property type="term" value="F:magnesium ion binding"/>
    <property type="evidence" value="ECO:0007669"/>
    <property type="project" value="UniProtKB-UniRule"/>
</dbReference>
<dbReference type="GO" id="GO:0004565">
    <property type="term" value="F:beta-galactosidase activity"/>
    <property type="evidence" value="ECO:0007669"/>
    <property type="project" value="UniProtKB-EC"/>
</dbReference>
<protein>
    <recommendedName>
        <fullName evidence="4 11">Beta-galactosidase</fullName>
        <shortName evidence="11">Beta-gal</shortName>
        <ecNumber evidence="3 11">3.2.1.23</ecNumber>
    </recommendedName>
    <alternativeName>
        <fullName evidence="10 11">Lactase</fullName>
    </alternativeName>
</protein>
<feature type="binding site" evidence="11">
    <location>
        <position position="1016"/>
    </location>
    <ligand>
        <name>substrate</name>
    </ligand>
</feature>
<dbReference type="Gene3D" id="2.60.40.10">
    <property type="entry name" value="Immunoglobulins"/>
    <property type="match status" value="2"/>
</dbReference>
<dbReference type="RefSeq" id="WP_071958371.1">
    <property type="nucleotide sequence ID" value="NZ_CP018024.1"/>
</dbReference>
<feature type="binding site" evidence="11">
    <location>
        <position position="201"/>
    </location>
    <ligand>
        <name>substrate</name>
    </ligand>
</feature>
<feature type="binding site" evidence="11">
    <location>
        <position position="596"/>
    </location>
    <ligand>
        <name>Mg(2+)</name>
        <dbReference type="ChEBI" id="CHEBI:18420"/>
        <label>2</label>
    </ligand>
</feature>
<evidence type="ECO:0000256" key="8">
    <source>
        <dbReference type="ARBA" id="ARBA00023053"/>
    </source>
</evidence>
<dbReference type="SUPFAM" id="SSF74650">
    <property type="entry name" value="Galactose mutarotase-like"/>
    <property type="match status" value="1"/>
</dbReference>
<dbReference type="SMART" id="SM01038">
    <property type="entry name" value="Bgal_small_N"/>
    <property type="match status" value="1"/>
</dbReference>
<dbReference type="PANTHER" id="PTHR46323">
    <property type="entry name" value="BETA-GALACTOSIDASE"/>
    <property type="match status" value="1"/>
</dbReference>
<feature type="binding site" evidence="11">
    <location>
        <begin position="536"/>
        <end position="539"/>
    </location>
    <ligand>
        <name>substrate</name>
    </ligand>
</feature>
<dbReference type="InterPro" id="IPR023933">
    <property type="entry name" value="Glyco_hydro_2_beta_Galsidase"/>
</dbReference>
<dbReference type="AlphaFoldDB" id="A0AAC9JC11"/>
<evidence type="ECO:0000256" key="6">
    <source>
        <dbReference type="ARBA" id="ARBA00022801"/>
    </source>
</evidence>
<dbReference type="SUPFAM" id="SSF49303">
    <property type="entry name" value="beta-Galactosidase/glucuronidase domain"/>
    <property type="match status" value="2"/>
</dbReference>
<dbReference type="Pfam" id="PF16353">
    <property type="entry name" value="LacZ_4"/>
    <property type="match status" value="1"/>
</dbReference>
<dbReference type="FunFam" id="3.20.20.80:FF:000018">
    <property type="entry name" value="Beta-galactosidase"/>
    <property type="match status" value="1"/>
</dbReference>
<feature type="binding site" evidence="11">
    <location>
        <position position="460"/>
    </location>
    <ligand>
        <name>Mg(2+)</name>
        <dbReference type="ChEBI" id="CHEBI:18420"/>
        <label>1</label>
    </ligand>
</feature>
<comment type="similarity">
    <text evidence="2 11">Belongs to the glycosyl hydrolase 2 family.</text>
</comment>
<evidence type="ECO:0000256" key="5">
    <source>
        <dbReference type="ARBA" id="ARBA00022723"/>
    </source>
</evidence>
<evidence type="ECO:0000313" key="14">
    <source>
        <dbReference type="Proteomes" id="UP000182101"/>
    </source>
</evidence>
<name>A0AAC9JC11_9ALTE</name>
<sequence length="1041" mass="117424">MKTVAQIVAQNDWQNPVVFQRNRVGGHSPHHGYKTLEDALHNANAQKYLLNGEWDFCLFDAPEQVPENLLAATLSAEEQAKWQPIVVPSNWQLKGYDKPIYCNVKYPFPVNPPVVPSENPTGCYRTTFSVTKAQLPQRNHIVFEGVNSAFHLWCNGEYVGYSQDSRLPAEFDVSPLLVEGENRLAAMVIRWSDGSYLEDQDMWWLSGIFRDVSLITKPRQHIQDVFVTPTLDACYRDATVAVRTSIKAQLSCKVGIQLFDGDTAVTEQIVTGTNNKRVDEKGGWDDVVFQTLEVKEPKHWTAETPYLYRIVVSLIDDSGNVIDREAYNVGFRNVEMKNGQLLVNGKAVLIRGVNRHEHHQANGHAINEDDMLEDIKLLKQNNFNAVRTAHYPNHPRWYELCDEYGLYVVDEANIETHGMFPMGRLSRDPLWAGAYMARFTQMVERDKNHPSIIIWSLGNECGHGPTHDAMYGWAKSFDPSRPVQYEGGGADTTATDIIAPMYARVDTDVEDDAVPKWAIKKWLSLPGENRPVILCEYAHAMGNSLGSFDEYWKAFKDYPRLQGGFIWDWVDQGLTKHTDSGDAFWAYGGDFGDTDNDRQFCINGLLFPDRTPHPHLYEAKYCQQHLSFALTEEADKWLLSIKSDYLFRHTDNELLRWQVLENGKPIIEGECPIYVAPQQAQTVSIAPEINFKAGALYHLNIDVVLANDCAWANAGHVIDTAQLALANRGGLIPFVSIANGANENAESGVTVKAENTTLLVCVKNNVFSFNSESGLLTSWLHEDSETLSAPLEDNFFRAPLDNDIGVSEVDNPDPNAWESRWRRAGIGKWDRICTSVDVEQGTFDVRITSLFEYHYNDKLIAATKWVYTINHQAALTVEVEVLLDDSLPPMPRIGLQAAVPAPRSNEQERMRVTWQGLGPFENYPDRKAAARFGEHSLSIADLQTHYIFPTDNGLRSDCKQLDISGLRVNGQFCFSVSEYGQAQLDTAKHTSDLMPQDCVFVYIDHAHMGVGGDDSWSPSTHKAFLIEEKCYRYSVTFCAKV</sequence>
<dbReference type="InterPro" id="IPR017853">
    <property type="entry name" value="GH"/>
</dbReference>
<feature type="binding site" evidence="11">
    <location>
        <position position="603"/>
    </location>
    <ligand>
        <name>Na(+)</name>
        <dbReference type="ChEBI" id="CHEBI:29101"/>
    </ligand>
</feature>
<reference evidence="13 14" key="1">
    <citation type="submission" date="2016-11" db="EMBL/GenBank/DDBJ databases">
        <title>Networking in microbes: conjugative elements and plasmids in the genus Alteromonas.</title>
        <authorList>
            <person name="Lopez-Perez M."/>
            <person name="Ramon-Marco N."/>
            <person name="Rodriguez-Valera F."/>
        </authorList>
    </citation>
    <scope>NUCLEOTIDE SEQUENCE [LARGE SCALE GENOMIC DNA]</scope>
    <source>
        <strain evidence="13 14">CP48</strain>
    </source>
</reference>
<dbReference type="PRINTS" id="PR00132">
    <property type="entry name" value="GLHYDRLASE2"/>
</dbReference>
<dbReference type="GO" id="GO:0009341">
    <property type="term" value="C:beta-galactosidase complex"/>
    <property type="evidence" value="ECO:0007669"/>
    <property type="project" value="InterPro"/>
</dbReference>
<dbReference type="InterPro" id="IPR023232">
    <property type="entry name" value="Glyco_hydro_2_AS"/>
</dbReference>
<feature type="binding site" evidence="11">
    <location>
        <position position="415"/>
    </location>
    <ligand>
        <name>Mg(2+)</name>
        <dbReference type="ChEBI" id="CHEBI:18420"/>
        <label>1</label>
    </ligand>
</feature>
<evidence type="ECO:0000256" key="10">
    <source>
        <dbReference type="ARBA" id="ARBA00032230"/>
    </source>
</evidence>
<evidence type="ECO:0000259" key="12">
    <source>
        <dbReference type="SMART" id="SM01038"/>
    </source>
</evidence>
<evidence type="ECO:0000256" key="7">
    <source>
        <dbReference type="ARBA" id="ARBA00022842"/>
    </source>
</evidence>
<dbReference type="SUPFAM" id="SSF49785">
    <property type="entry name" value="Galactose-binding domain-like"/>
    <property type="match status" value="1"/>
</dbReference>
<dbReference type="Proteomes" id="UP000182101">
    <property type="component" value="Chromosome"/>
</dbReference>
<feature type="binding site" evidence="11">
    <location>
        <position position="600"/>
    </location>
    <ligand>
        <name>Na(+)</name>
        <dbReference type="ChEBI" id="CHEBI:29101"/>
    </ligand>
</feature>
<dbReference type="InterPro" id="IPR006102">
    <property type="entry name" value="Ig-like_GH2"/>
</dbReference>
<gene>
    <name evidence="11 13" type="primary">lacZ</name>
    <name evidence="13" type="ORF">BM524_01285</name>
</gene>
<dbReference type="InterPro" id="IPR036156">
    <property type="entry name" value="Beta-gal/glucu_dom_sf"/>
</dbReference>
<dbReference type="Pfam" id="PF00703">
    <property type="entry name" value="Glyco_hydro_2"/>
    <property type="match status" value="1"/>
</dbReference>
<feature type="site" description="Transition state stabilizer" evidence="11">
    <location>
        <position position="356"/>
    </location>
</feature>
<comment type="subunit">
    <text evidence="11">Homotetramer.</text>
</comment>
<dbReference type="InterPro" id="IPR008979">
    <property type="entry name" value="Galactose-bd-like_sf"/>
</dbReference>
<dbReference type="PROSITE" id="PS00608">
    <property type="entry name" value="GLYCOSYL_HYDROL_F2_2"/>
    <property type="match status" value="1"/>
</dbReference>
<dbReference type="InterPro" id="IPR013783">
    <property type="entry name" value="Ig-like_fold"/>
</dbReference>
<dbReference type="PANTHER" id="PTHR46323:SF2">
    <property type="entry name" value="BETA-GALACTOSIDASE"/>
    <property type="match status" value="1"/>
</dbReference>
<dbReference type="SUPFAM" id="SSF51445">
    <property type="entry name" value="(Trans)glycosidases"/>
    <property type="match status" value="1"/>
</dbReference>
<dbReference type="Pfam" id="PF02929">
    <property type="entry name" value="Bgal_small_N"/>
    <property type="match status" value="1"/>
</dbReference>
<dbReference type="GO" id="GO:0030246">
    <property type="term" value="F:carbohydrate binding"/>
    <property type="evidence" value="ECO:0007669"/>
    <property type="project" value="InterPro"/>
</dbReference>
<keyword evidence="9 11" id="KW-0326">Glycosidase</keyword>
<dbReference type="InterPro" id="IPR032312">
    <property type="entry name" value="LacZ_4"/>
</dbReference>
<comment type="cofactor">
    <cofactor evidence="11">
        <name>Na(+)</name>
        <dbReference type="ChEBI" id="CHEBI:29101"/>
    </cofactor>
    <text evidence="11">Binds 1 sodium ion per monomer.</text>
</comment>
<keyword evidence="5 11" id="KW-0479">Metal-binding</keyword>
<dbReference type="InterPro" id="IPR004199">
    <property type="entry name" value="B-gal_small/dom_5"/>
</dbReference>
<proteinExistence type="inferred from homology"/>
<dbReference type="NCBIfam" id="NF007074">
    <property type="entry name" value="PRK09525.1"/>
    <property type="match status" value="1"/>
</dbReference>
<feature type="site" description="Transition state stabilizer" evidence="11">
    <location>
        <position position="390"/>
    </location>
</feature>
<feature type="active site" description="Nucleophile" evidence="11">
    <location>
        <position position="536"/>
    </location>
</feature>
<feature type="binding site" evidence="11">
    <location>
        <position position="417"/>
    </location>
    <ligand>
        <name>Mg(2+)</name>
        <dbReference type="ChEBI" id="CHEBI:18420"/>
        <label>1</label>
    </ligand>
</feature>
<dbReference type="InterPro" id="IPR006101">
    <property type="entry name" value="Glyco_hydro_2"/>
</dbReference>
<feature type="domain" description="Beta galactosidase small chain/" evidence="12">
    <location>
        <begin position="759"/>
        <end position="1038"/>
    </location>
</feature>
<feature type="active site" description="Proton donor" evidence="11">
    <location>
        <position position="460"/>
    </location>
</feature>
<dbReference type="InterPro" id="IPR006104">
    <property type="entry name" value="Glyco_hydro_2_N"/>
</dbReference>
<evidence type="ECO:0000256" key="3">
    <source>
        <dbReference type="ARBA" id="ARBA00012756"/>
    </source>
</evidence>
<feature type="binding site" evidence="11">
    <location>
        <position position="201"/>
    </location>
    <ligand>
        <name>Na(+)</name>
        <dbReference type="ChEBI" id="CHEBI:29101"/>
    </ligand>
</feature>
<feature type="binding site" evidence="11">
    <location>
        <position position="103"/>
    </location>
    <ligand>
        <name>substrate</name>
    </ligand>
</feature>
<dbReference type="InterPro" id="IPR011013">
    <property type="entry name" value="Gal_mutarotase_sf_dom"/>
</dbReference>
<keyword evidence="8 11" id="KW-0915">Sodium</keyword>
<comment type="catalytic activity">
    <reaction evidence="1 11">
        <text>Hydrolysis of terminal non-reducing beta-D-galactose residues in beta-D-galactosides.</text>
        <dbReference type="EC" id="3.2.1.23"/>
    </reaction>
</comment>
<dbReference type="EC" id="3.2.1.23" evidence="3 11"/>
<dbReference type="PROSITE" id="PS00719">
    <property type="entry name" value="GLYCOSYL_HYDROL_F2_1"/>
    <property type="match status" value="1"/>
</dbReference>
<dbReference type="InterPro" id="IPR006103">
    <property type="entry name" value="Glyco_hydro_2_cat"/>
</dbReference>
<evidence type="ECO:0000256" key="1">
    <source>
        <dbReference type="ARBA" id="ARBA00001412"/>
    </source>
</evidence>
<feature type="binding site" evidence="11">
    <location>
        <position position="460"/>
    </location>
    <ligand>
        <name>substrate</name>
    </ligand>
</feature>
<dbReference type="EMBL" id="CP018024">
    <property type="protein sequence ID" value="APD88552.1"/>
    <property type="molecule type" value="Genomic_DNA"/>
</dbReference>
<dbReference type="GO" id="GO:0005990">
    <property type="term" value="P:lactose catabolic process"/>
    <property type="evidence" value="ECO:0007669"/>
    <property type="project" value="TreeGrafter"/>
</dbReference>
<keyword evidence="6 11" id="KW-0378">Hydrolase</keyword>
<accession>A0AAC9JC11</accession>
<dbReference type="Gene3D" id="2.60.120.260">
    <property type="entry name" value="Galactose-binding domain-like"/>
    <property type="match status" value="1"/>
</dbReference>
<organism evidence="13 14">
    <name type="scientific">Alteromonas mediterranea</name>
    <dbReference type="NCBI Taxonomy" id="314275"/>
    <lineage>
        <taxon>Bacteria</taxon>
        <taxon>Pseudomonadati</taxon>
        <taxon>Pseudomonadota</taxon>
        <taxon>Gammaproteobacteria</taxon>
        <taxon>Alteromonadales</taxon>
        <taxon>Alteromonadaceae</taxon>
        <taxon>Alteromonas/Salinimonas group</taxon>
        <taxon>Alteromonas</taxon>
    </lineage>
</organism>
<comment type="cofactor">
    <cofactor evidence="11">
        <name>Mg(2+)</name>
        <dbReference type="ChEBI" id="CHEBI:18420"/>
    </cofactor>
    <text evidence="11">Binds 2 magnesium ions per monomer.</text>
</comment>
<dbReference type="InterPro" id="IPR014718">
    <property type="entry name" value="GH-type_carb-bd"/>
</dbReference>
<dbReference type="InterPro" id="IPR023230">
    <property type="entry name" value="Glyco_hydro_2_CS"/>
</dbReference>
<dbReference type="InterPro" id="IPR050347">
    <property type="entry name" value="Bact_Beta-galactosidase"/>
</dbReference>
<dbReference type="HAMAP" id="MF_01687">
    <property type="entry name" value="Beta_gal"/>
    <property type="match status" value="1"/>
</dbReference>
<evidence type="ECO:0000256" key="4">
    <source>
        <dbReference type="ARBA" id="ARBA00013303"/>
    </source>
</evidence>
<feature type="binding site" evidence="11">
    <location>
        <position position="603"/>
    </location>
    <ligand>
        <name>substrate</name>
    </ligand>
</feature>
<keyword evidence="7 11" id="KW-0460">Magnesium</keyword>
<evidence type="ECO:0000256" key="9">
    <source>
        <dbReference type="ARBA" id="ARBA00023295"/>
    </source>
</evidence>
<dbReference type="Pfam" id="PF02836">
    <property type="entry name" value="Glyco_hydro_2_C"/>
    <property type="match status" value="1"/>
</dbReference>
<dbReference type="Gene3D" id="2.70.98.10">
    <property type="match status" value="1"/>
</dbReference>